<dbReference type="InterPro" id="IPR037386">
    <property type="entry name" value="CCDC40"/>
</dbReference>
<reference evidence="2 3" key="1">
    <citation type="submission" date="2023-01" db="EMBL/GenBank/DDBJ databases">
        <authorList>
            <person name="Whitehead M."/>
        </authorList>
    </citation>
    <scope>NUCLEOTIDE SEQUENCE [LARGE SCALE GENOMIC DNA]</scope>
</reference>
<dbReference type="GO" id="GO:0005737">
    <property type="term" value="C:cytoplasm"/>
    <property type="evidence" value="ECO:0007669"/>
    <property type="project" value="TreeGrafter"/>
</dbReference>
<dbReference type="Proteomes" id="UP001160148">
    <property type="component" value="Unassembled WGS sequence"/>
</dbReference>
<dbReference type="EMBL" id="CARXXK010000003">
    <property type="protein sequence ID" value="CAI6362498.1"/>
    <property type="molecule type" value="Genomic_DNA"/>
</dbReference>
<feature type="coiled-coil region" evidence="1">
    <location>
        <begin position="736"/>
        <end position="770"/>
    </location>
</feature>
<feature type="coiled-coil region" evidence="1">
    <location>
        <begin position="418"/>
        <end position="445"/>
    </location>
</feature>
<feature type="coiled-coil region" evidence="1">
    <location>
        <begin position="861"/>
        <end position="902"/>
    </location>
</feature>
<evidence type="ECO:0000256" key="1">
    <source>
        <dbReference type="SAM" id="Coils"/>
    </source>
</evidence>
<name>A0AAV0X2U3_9HEMI</name>
<dbReference type="PANTHER" id="PTHR16275">
    <property type="entry name" value="COILED-COIL DOMAIN-CONTAINING PROTEIN 40"/>
    <property type="match status" value="1"/>
</dbReference>
<evidence type="ECO:0008006" key="4">
    <source>
        <dbReference type="Google" id="ProtNLM"/>
    </source>
</evidence>
<protein>
    <recommendedName>
        <fullName evidence="4">Coiled-coil domain-containing protein 40</fullName>
    </recommendedName>
</protein>
<gene>
    <name evidence="2" type="ORF">MEUPH1_LOCUS17561</name>
</gene>
<accession>A0AAV0X2U3</accession>
<dbReference type="AlphaFoldDB" id="A0AAV0X2U3"/>
<dbReference type="PANTHER" id="PTHR16275:SF8">
    <property type="entry name" value="COILED-COIL DOMAIN-CONTAINING PROTEIN 40"/>
    <property type="match status" value="1"/>
</dbReference>
<keyword evidence="1" id="KW-0175">Coiled coil</keyword>
<comment type="caution">
    <text evidence="2">The sequence shown here is derived from an EMBL/GenBank/DDBJ whole genome shotgun (WGS) entry which is preliminary data.</text>
</comment>
<evidence type="ECO:0000313" key="2">
    <source>
        <dbReference type="EMBL" id="CAI6362498.1"/>
    </source>
</evidence>
<dbReference type="GO" id="GO:0035082">
    <property type="term" value="P:axoneme assembly"/>
    <property type="evidence" value="ECO:0007669"/>
    <property type="project" value="InterPro"/>
</dbReference>
<evidence type="ECO:0000313" key="3">
    <source>
        <dbReference type="Proteomes" id="UP001160148"/>
    </source>
</evidence>
<proteinExistence type="predicted"/>
<organism evidence="2 3">
    <name type="scientific">Macrosiphum euphorbiae</name>
    <name type="common">potato aphid</name>
    <dbReference type="NCBI Taxonomy" id="13131"/>
    <lineage>
        <taxon>Eukaryota</taxon>
        <taxon>Metazoa</taxon>
        <taxon>Ecdysozoa</taxon>
        <taxon>Arthropoda</taxon>
        <taxon>Hexapoda</taxon>
        <taxon>Insecta</taxon>
        <taxon>Pterygota</taxon>
        <taxon>Neoptera</taxon>
        <taxon>Paraneoptera</taxon>
        <taxon>Hemiptera</taxon>
        <taxon>Sternorrhyncha</taxon>
        <taxon>Aphidomorpha</taxon>
        <taxon>Aphidoidea</taxon>
        <taxon>Aphididae</taxon>
        <taxon>Macrosiphini</taxon>
        <taxon>Macrosiphum</taxon>
    </lineage>
</organism>
<sequence length="1005" mass="118922">MSDSEIDNFEMDNYKLRDKQKTLEIDNSVENIQRDDMCTGNPVEFTSNMHEFQDNKSDLMAKEQLENLINQQTNVIDPTSHTELLNFEDMPSESENLVDNYYSPGLETESETCKNSSDGISLGFESINSEMTYVTPKCINKEMYNSQLIILEPNNPVMVRFQKTLKLHLLKQRENIKKELQTLDGSIRSKQNEKSLFISEINNVASRVETQHRLLNEFHKIKLELEITKVRVEECINQGKQHYTEFHTKTTIESKKSSALKRRLDCSQGLLKELLKYEKEQEITFNVFNQKKSEAKQYKKKLLNDQQKQDLLLLSLTQEILRLEDRMKQLGEQAETKYNEREFLRQKVMDNSTDLDAINEDNAKITLLWNDVLISIQQRDKCFLRTKNDFQEAKNKYHTLLMEANSYKRSAQDEFHKNKDLFNYLNKLKREQNNIQNNFKTCLDKFNCLKEEYSKLIQITEFQHQNLDQVTLDQNSITNEINNLLHLLNKVSNQKLKYEEDILDEIKKQIFSNNHCVQMNNKISEIKVQNKEHELLLVGVENNLSKALLKLEQCRTTSFNLEQDIVENTKYLDDQGFALSILDSELKKLYTEIQNQTKHIDLENKQLEIEGYILTPQMQIDQVKNKIDEVVKETNFMKQSWIQKQNKNIQLLAQLNNQFNELVKVRKYDLVMDTKNKKLEKEIVSLSKEVYQYKQILTNMRNTILKLNEHFSQNKGKSSMLLNENEWIQCSYLAELKENEKLCLEYMDQLKLLKNELNELKNVYMEKQRESKSWDTKLQLLVEMKKEIKNKEGDLGDIDIMKNEIHRMQIRECQLKKILEKIMLDLEVCISRRETIYNKVAAKDIRLKGKNEAKQKFMKKLDYLRINIKKIKTECKKLDQNISVLENDKMNLENKLAYLKNSMINIEKSINDILRNIEDIGATKIKNIHILSYKQNYAKFLDTVKKGHYRLLIKSELKMNDEFSDEWKKNSDLISVVDALKNDFPFLDFQITRLLYILKSIDNKS</sequence>
<keyword evidence="3" id="KW-1185">Reference proteome</keyword>
<feature type="coiled-coil region" evidence="1">
    <location>
        <begin position="313"/>
        <end position="347"/>
    </location>
</feature>